<evidence type="ECO:0000256" key="2">
    <source>
        <dbReference type="ARBA" id="ARBA00022801"/>
    </source>
</evidence>
<evidence type="ECO:0000256" key="6">
    <source>
        <dbReference type="ARBA" id="ARBA00036824"/>
    </source>
</evidence>
<dbReference type="Proteomes" id="UP001140091">
    <property type="component" value="Unassembled WGS sequence"/>
</dbReference>
<dbReference type="PANTHER" id="PTHR31297">
    <property type="entry name" value="GLUCAN ENDO-1,6-BETA-GLUCOSIDASE B"/>
    <property type="match status" value="1"/>
</dbReference>
<feature type="compositionally biased region" description="Basic and acidic residues" evidence="8">
    <location>
        <begin position="165"/>
        <end position="174"/>
    </location>
</feature>
<comment type="catalytic activity">
    <reaction evidence="6">
        <text>Successive hydrolysis of beta-D-glucose units from the non-reducing ends of (1-&gt;3)-beta-D-glucans, releasing alpha-glucose.</text>
        <dbReference type="EC" id="3.2.1.58"/>
    </reaction>
</comment>
<dbReference type="SUPFAM" id="SSF51445">
    <property type="entry name" value="(Trans)glycosidases"/>
    <property type="match status" value="2"/>
</dbReference>
<feature type="transmembrane region" description="Helical" evidence="9">
    <location>
        <begin position="516"/>
        <end position="539"/>
    </location>
</feature>
<organism evidence="11 12">
    <name type="scientific">Candolleomyces eurysporus</name>
    <dbReference type="NCBI Taxonomy" id="2828524"/>
    <lineage>
        <taxon>Eukaryota</taxon>
        <taxon>Fungi</taxon>
        <taxon>Dikarya</taxon>
        <taxon>Basidiomycota</taxon>
        <taxon>Agaricomycotina</taxon>
        <taxon>Agaricomycetes</taxon>
        <taxon>Agaricomycetidae</taxon>
        <taxon>Agaricales</taxon>
        <taxon>Agaricineae</taxon>
        <taxon>Psathyrellaceae</taxon>
        <taxon>Candolleomyces</taxon>
    </lineage>
</organism>
<gene>
    <name evidence="11" type="ORF">H1R20_g5978</name>
</gene>
<evidence type="ECO:0000256" key="8">
    <source>
        <dbReference type="SAM" id="MobiDB-lite"/>
    </source>
</evidence>
<keyword evidence="2" id="KW-0378">Hydrolase</keyword>
<dbReference type="GO" id="GO:0005576">
    <property type="term" value="C:extracellular region"/>
    <property type="evidence" value="ECO:0007669"/>
    <property type="project" value="TreeGrafter"/>
</dbReference>
<feature type="compositionally biased region" description="Polar residues" evidence="8">
    <location>
        <begin position="36"/>
        <end position="47"/>
    </location>
</feature>
<evidence type="ECO:0000313" key="12">
    <source>
        <dbReference type="Proteomes" id="UP001140091"/>
    </source>
</evidence>
<keyword evidence="5" id="KW-0961">Cell wall biogenesis/degradation</keyword>
<proteinExistence type="inferred from homology"/>
<keyword evidence="9" id="KW-0472">Membrane</keyword>
<evidence type="ECO:0000313" key="11">
    <source>
        <dbReference type="EMBL" id="KAJ2931098.1"/>
    </source>
</evidence>
<keyword evidence="12" id="KW-1185">Reference proteome</keyword>
<dbReference type="InterPro" id="IPR050386">
    <property type="entry name" value="Glycosyl_hydrolase_5"/>
</dbReference>
<dbReference type="GO" id="GO:0009986">
    <property type="term" value="C:cell surface"/>
    <property type="evidence" value="ECO:0007669"/>
    <property type="project" value="TreeGrafter"/>
</dbReference>
<dbReference type="InterPro" id="IPR024983">
    <property type="entry name" value="CHAT_dom"/>
</dbReference>
<dbReference type="Gene3D" id="3.20.20.80">
    <property type="entry name" value="Glycosidases"/>
    <property type="match status" value="3"/>
</dbReference>
<keyword evidence="9" id="KW-0812">Transmembrane</keyword>
<dbReference type="EMBL" id="JANBPK010000811">
    <property type="protein sequence ID" value="KAJ2931098.1"/>
    <property type="molecule type" value="Genomic_DNA"/>
</dbReference>
<accession>A0A9W8JHV0</accession>
<feature type="non-terminal residue" evidence="11">
    <location>
        <position position="1"/>
    </location>
</feature>
<keyword evidence="4" id="KW-0326">Glycosidase</keyword>
<feature type="compositionally biased region" description="Low complexity" evidence="8">
    <location>
        <begin position="24"/>
        <end position="35"/>
    </location>
</feature>
<feature type="region of interest" description="Disordered" evidence="8">
    <location>
        <begin position="100"/>
        <end position="129"/>
    </location>
</feature>
<protein>
    <recommendedName>
        <fullName evidence="7">glucan 1,3-beta-glucosidase</fullName>
        <ecNumber evidence="7">3.2.1.58</ecNumber>
    </recommendedName>
</protein>
<dbReference type="Pfam" id="PF12770">
    <property type="entry name" value="CHAT"/>
    <property type="match status" value="1"/>
</dbReference>
<comment type="caution">
    <text evidence="11">The sequence shown here is derived from an EMBL/GenBank/DDBJ whole genome shotgun (WGS) entry which is preliminary data.</text>
</comment>
<evidence type="ECO:0000256" key="1">
    <source>
        <dbReference type="ARBA" id="ARBA00005641"/>
    </source>
</evidence>
<comment type="similarity">
    <text evidence="1">Belongs to the glycosyl hydrolase 5 (cellulase A) family.</text>
</comment>
<feature type="region of interest" description="Disordered" evidence="8">
    <location>
        <begin position="149"/>
        <end position="174"/>
    </location>
</feature>
<keyword evidence="3" id="KW-0325">Glycoprotein</keyword>
<reference evidence="11" key="1">
    <citation type="submission" date="2022-06" db="EMBL/GenBank/DDBJ databases">
        <title>Genome Sequence of Candolleomyces eurysporus.</title>
        <authorList>
            <person name="Buettner E."/>
        </authorList>
    </citation>
    <scope>NUCLEOTIDE SEQUENCE</scope>
    <source>
        <strain evidence="11">VTCC 930004</strain>
    </source>
</reference>
<dbReference type="GO" id="GO:0004338">
    <property type="term" value="F:glucan exo-1,3-beta-glucosidase activity"/>
    <property type="evidence" value="ECO:0007669"/>
    <property type="project" value="UniProtKB-EC"/>
</dbReference>
<evidence type="ECO:0000256" key="3">
    <source>
        <dbReference type="ARBA" id="ARBA00023180"/>
    </source>
</evidence>
<evidence type="ECO:0000259" key="10">
    <source>
        <dbReference type="Pfam" id="PF12770"/>
    </source>
</evidence>
<sequence length="1209" mass="132433">MHHLQYSANDSRRPDEDEEPQEFSSIPSSSSDNVSDTTAHATPTLVEQNDREGQYTLATFPSEALLWPDAQPEDGGVAELVECHSNVSQGTQGSLENLVAQPSDPVQTPDSPSWKVVGQKGKGKVTPHNSLGLRASIWAKRQPSGSSLGFSNLKCAEGESDRDDDIGNKDEVDLDADKEREERVAFLMMVILCMMLKIKAHRNREKAGWKRREAKRAREATKRIVEHVAKSILNAVATTVSLRFALMEIELIFQSQPSESPTKRVWWCPTGPLALLPIRAAGKCMEGRNPDTTSIFDYAISSYTPTVPALANAFKRRKLVAESDTTMRTQTTPASLLVNQSNAPGLAPIPGTTEETRAIAQLSLRKGLETFSLDEAQATIDSVITKINDFSSIHLACRAFQNTVEPLRSGFALHNGRLELSRLIQTRRSRDDGASIAFLSACQTSIGDNARPGRGYLRVGKRQINVPVPPVVLSAPGNSGPSQESNLNGPVGEYDDSPDFVVTVEKKRRCCNRRTLLVVGIVSLIVVTLLIVLPVYFVVVKRRSQQPAAAEAEAITRGGNGSQITMEDGSQFMYLNRFGGYWVYNPDNPYDDGAQPNSWTPVLNASWDFTKNRIHGVNLAGLFVLEPLISPSPFQRYPQAVDEWSLSVAMSNDPANGGLGQIEEHYKTFITEKDIAEIAGAGLTWVRLPIGFWAIETFPGEPFLAKTSWNYVIRVLQWCRKYGLRVNLVLNAVPGSQNGFNHGGKRDSLNFLNGVMGMANAQRTLYYIRVLAEFISQPEWDSYVEAHRIIREITGYGKGLGPFVVIDSGFQDPSSNVFNGFMNGADRVVIERHVYVAFSEVAMESVAAGTVQQFCSLGASMDRSRSSFGITVAGAFSPAFLDCGLFVNGVEDISRYRGDCSFWENSTGWGLALKASLTQLVLAQMDALGDYFFFTWKAVGACKAIDESYTPTWDGTYSAWMTGGDGAFVATDAAEYPWPPGTISNTGTSSPTLVLPTYTATGSPITLPAPTFTDTKGKAIVLSHGSPLGRVPAPTLVAGCDYPDAWNALNATFTQPNSWTPALKEPWNFESHRIHGVNLGGVGVSENLTAPTLFQKCPQALDEWTLSLAMANDPNSGGLNQIEEHHRTFITEQDIAEIAGAGLTWVRIPIGFWAIETFPGEPFLAKTSWKYIVRVLQWCRKYGLRVNLSLYTVPGSAHGTPNYISYSSH</sequence>
<evidence type="ECO:0000256" key="7">
    <source>
        <dbReference type="ARBA" id="ARBA00038929"/>
    </source>
</evidence>
<name>A0A9W8JHV0_9AGAR</name>
<dbReference type="GO" id="GO:0071555">
    <property type="term" value="P:cell wall organization"/>
    <property type="evidence" value="ECO:0007669"/>
    <property type="project" value="UniProtKB-KW"/>
</dbReference>
<feature type="region of interest" description="Disordered" evidence="8">
    <location>
        <begin position="1"/>
        <end position="55"/>
    </location>
</feature>
<dbReference type="PANTHER" id="PTHR31297:SF34">
    <property type="entry name" value="GLUCAN 1,3-BETA-GLUCOSIDASE 2"/>
    <property type="match status" value="1"/>
</dbReference>
<keyword evidence="9" id="KW-1133">Transmembrane helix</keyword>
<dbReference type="OrthoDB" id="62120at2759"/>
<dbReference type="InterPro" id="IPR017853">
    <property type="entry name" value="GH"/>
</dbReference>
<evidence type="ECO:0000256" key="5">
    <source>
        <dbReference type="ARBA" id="ARBA00023316"/>
    </source>
</evidence>
<evidence type="ECO:0000256" key="9">
    <source>
        <dbReference type="SAM" id="Phobius"/>
    </source>
</evidence>
<dbReference type="EC" id="3.2.1.58" evidence="7"/>
<feature type="domain" description="CHAT" evidence="10">
    <location>
        <begin position="258"/>
        <end position="459"/>
    </location>
</feature>
<dbReference type="AlphaFoldDB" id="A0A9W8JHV0"/>
<evidence type="ECO:0000256" key="4">
    <source>
        <dbReference type="ARBA" id="ARBA00023295"/>
    </source>
</evidence>
<dbReference type="GO" id="GO:0009251">
    <property type="term" value="P:glucan catabolic process"/>
    <property type="evidence" value="ECO:0007669"/>
    <property type="project" value="TreeGrafter"/>
</dbReference>